<proteinExistence type="predicted"/>
<accession>A0A177LWP5</accession>
<reference evidence="2" key="1">
    <citation type="submission" date="2016-03" db="EMBL/GenBank/DDBJ databases">
        <authorList>
            <person name="Heylen K."/>
            <person name="De Vos P."/>
            <person name="Vekeman B."/>
        </authorList>
    </citation>
    <scope>NUCLEOTIDE SEQUENCE [LARGE SCALE GENOMIC DNA]</scope>
    <source>
        <strain evidence="2">R-45363</strain>
    </source>
</reference>
<gene>
    <name evidence="1" type="ORF">A1332_21315</name>
</gene>
<evidence type="ECO:0008006" key="3">
    <source>
        <dbReference type="Google" id="ProtNLM"/>
    </source>
</evidence>
<organism evidence="1 2">
    <name type="scientific">Methylomonas methanica</name>
    <dbReference type="NCBI Taxonomy" id="421"/>
    <lineage>
        <taxon>Bacteria</taxon>
        <taxon>Pseudomonadati</taxon>
        <taxon>Pseudomonadota</taxon>
        <taxon>Gammaproteobacteria</taxon>
        <taxon>Methylococcales</taxon>
        <taxon>Methylococcaceae</taxon>
        <taxon>Methylomonas</taxon>
    </lineage>
</organism>
<comment type="caution">
    <text evidence="1">The sequence shown here is derived from an EMBL/GenBank/DDBJ whole genome shotgun (WGS) entry which is preliminary data.</text>
</comment>
<dbReference type="Proteomes" id="UP000078090">
    <property type="component" value="Unassembled WGS sequence"/>
</dbReference>
<protein>
    <recommendedName>
        <fullName evidence="3">STAS domain-containing protein</fullName>
    </recommendedName>
</protein>
<dbReference type="RefSeq" id="WP_064010387.1">
    <property type="nucleotide sequence ID" value="NZ_LUUG01000116.1"/>
</dbReference>
<dbReference type="EMBL" id="LUUG01000116">
    <property type="protein sequence ID" value="OAH97760.1"/>
    <property type="molecule type" value="Genomic_DNA"/>
</dbReference>
<name>A0A177LWP5_METMH</name>
<dbReference type="AlphaFoldDB" id="A0A177LWP5"/>
<evidence type="ECO:0000313" key="2">
    <source>
        <dbReference type="Proteomes" id="UP000078090"/>
    </source>
</evidence>
<dbReference type="OrthoDB" id="5571432at2"/>
<evidence type="ECO:0000313" key="1">
    <source>
        <dbReference type="EMBL" id="OAH97760.1"/>
    </source>
</evidence>
<sequence length="139" mass="15636">MQVSVTGELFEVTIRNTLEFAKCRELLASCKAHAKINPRASARITLENIPTFNMCGIATISLICDWMKAGVELNLQGCGSDVHQIFDTGIFDKYFSKHTPFVRAACHDCLESTKPRLAKDCPIHKTRPRLRQDQAVQEK</sequence>